<evidence type="ECO:0000313" key="1">
    <source>
        <dbReference type="EMBL" id="SCL26109.1"/>
    </source>
</evidence>
<gene>
    <name evidence="1" type="ORF">GA0074692_2086</name>
</gene>
<accession>A0A1C6S9H4</accession>
<reference evidence="2" key="1">
    <citation type="submission" date="2016-06" db="EMBL/GenBank/DDBJ databases">
        <authorList>
            <person name="Varghese N."/>
            <person name="Submissions Spin"/>
        </authorList>
    </citation>
    <scope>NUCLEOTIDE SEQUENCE [LARGE SCALE GENOMIC DNA]</scope>
    <source>
        <strain evidence="2">DSM 43817</strain>
    </source>
</reference>
<keyword evidence="2" id="KW-1185">Reference proteome</keyword>
<sequence length="256" mass="28423">MIDWSAPRACATESRRLTSTKSELPAGKVFWFGRSTRSIAVDPHATHAIGAVRALPLCWSLSNLTSNTTFVVENLEGGTELIKVAPRRLDAVVPFEMSRVLVPSIGGLLELRVFASPPTFLDQPMPDLAAHISLPVLDEQTKYFLVLVALCEPRLRGSSTAAVPSVQQVIERLRPVPGFANVNRSSINYHIDYLRQYKLPIDEESMSSYGGRMHSKREALVSFALRYDLVREEHLNLLPGRPEWVGQPGGRWAHVG</sequence>
<name>A0A1C6S9H4_9ACTN</name>
<evidence type="ECO:0000313" key="2">
    <source>
        <dbReference type="Proteomes" id="UP000198959"/>
    </source>
</evidence>
<dbReference type="Proteomes" id="UP000198959">
    <property type="component" value="Unassembled WGS sequence"/>
</dbReference>
<dbReference type="AlphaFoldDB" id="A0A1C6S9H4"/>
<evidence type="ECO:0008006" key="3">
    <source>
        <dbReference type="Google" id="ProtNLM"/>
    </source>
</evidence>
<protein>
    <recommendedName>
        <fullName evidence="3">Serine/threonine protein kinase</fullName>
    </recommendedName>
</protein>
<dbReference type="EMBL" id="FMHW01000002">
    <property type="protein sequence ID" value="SCL26109.1"/>
    <property type="molecule type" value="Genomic_DNA"/>
</dbReference>
<proteinExistence type="predicted"/>
<organism evidence="1 2">
    <name type="scientific">Micromonospora pallida</name>
    <dbReference type="NCBI Taxonomy" id="145854"/>
    <lineage>
        <taxon>Bacteria</taxon>
        <taxon>Bacillati</taxon>
        <taxon>Actinomycetota</taxon>
        <taxon>Actinomycetes</taxon>
        <taxon>Micromonosporales</taxon>
        <taxon>Micromonosporaceae</taxon>
        <taxon>Micromonospora</taxon>
    </lineage>
</organism>
<dbReference type="STRING" id="145854.GA0074692_2086"/>